<sequence length="210" mass="24219">MAKVFDMAMHYFSWGPYYIRFDLEFILSSQVKDFPFACHWGKDKKDSDGPDGDPSLMMNLGKLEHMCDPAKRSLYHHIPVDTSLSDGFPTSSFSLLLFKSKKDMEKEGSGGKHKMQYEELLTMIRREALHYTTTLFEYKKESSRAAFLLHLSLSLWKMIAKMFSMVAISLASFDFDFMIFHILYGLWWLAEFDVLIPHSGSATSCCVTNL</sequence>
<organism evidence="2 3">
    <name type="scientific">Canavalia gladiata</name>
    <name type="common">Sword bean</name>
    <name type="synonym">Dolichos gladiatus</name>
    <dbReference type="NCBI Taxonomy" id="3824"/>
    <lineage>
        <taxon>Eukaryota</taxon>
        <taxon>Viridiplantae</taxon>
        <taxon>Streptophyta</taxon>
        <taxon>Embryophyta</taxon>
        <taxon>Tracheophyta</taxon>
        <taxon>Spermatophyta</taxon>
        <taxon>Magnoliopsida</taxon>
        <taxon>eudicotyledons</taxon>
        <taxon>Gunneridae</taxon>
        <taxon>Pentapetalae</taxon>
        <taxon>rosids</taxon>
        <taxon>fabids</taxon>
        <taxon>Fabales</taxon>
        <taxon>Fabaceae</taxon>
        <taxon>Papilionoideae</taxon>
        <taxon>50 kb inversion clade</taxon>
        <taxon>NPAAA clade</taxon>
        <taxon>indigoferoid/millettioid clade</taxon>
        <taxon>Phaseoleae</taxon>
        <taxon>Canavalia</taxon>
    </lineage>
</organism>
<dbReference type="AlphaFoldDB" id="A0AAN9M0C8"/>
<dbReference type="Proteomes" id="UP001367508">
    <property type="component" value="Unassembled WGS sequence"/>
</dbReference>
<keyword evidence="3" id="KW-1185">Reference proteome</keyword>
<keyword evidence="1" id="KW-1133">Transmembrane helix</keyword>
<gene>
    <name evidence="2" type="ORF">VNO77_16421</name>
</gene>
<keyword evidence="1" id="KW-0812">Transmembrane</keyword>
<proteinExistence type="predicted"/>
<feature type="transmembrane region" description="Helical" evidence="1">
    <location>
        <begin position="162"/>
        <end position="187"/>
    </location>
</feature>
<comment type="caution">
    <text evidence="2">The sequence shown here is derived from an EMBL/GenBank/DDBJ whole genome shotgun (WGS) entry which is preliminary data.</text>
</comment>
<accession>A0AAN9M0C8</accession>
<reference evidence="2 3" key="1">
    <citation type="submission" date="2024-01" db="EMBL/GenBank/DDBJ databases">
        <title>The genomes of 5 underutilized Papilionoideae crops provide insights into root nodulation and disease resistanc.</title>
        <authorList>
            <person name="Jiang F."/>
        </authorList>
    </citation>
    <scope>NUCLEOTIDE SEQUENCE [LARGE SCALE GENOMIC DNA]</scope>
    <source>
        <strain evidence="2">LVBAO_FW01</strain>
        <tissue evidence="2">Leaves</tissue>
    </source>
</reference>
<dbReference type="EMBL" id="JAYMYQ010000003">
    <property type="protein sequence ID" value="KAK7345810.1"/>
    <property type="molecule type" value="Genomic_DNA"/>
</dbReference>
<protein>
    <submittedName>
        <fullName evidence="2">Uncharacterized protein</fullName>
    </submittedName>
</protein>
<keyword evidence="1" id="KW-0472">Membrane</keyword>
<name>A0AAN9M0C8_CANGL</name>
<evidence type="ECO:0000313" key="3">
    <source>
        <dbReference type="Proteomes" id="UP001367508"/>
    </source>
</evidence>
<evidence type="ECO:0000313" key="2">
    <source>
        <dbReference type="EMBL" id="KAK7345810.1"/>
    </source>
</evidence>
<evidence type="ECO:0000256" key="1">
    <source>
        <dbReference type="SAM" id="Phobius"/>
    </source>
</evidence>